<feature type="binding site" evidence="14">
    <location>
        <position position="160"/>
    </location>
    <ligand>
        <name>FAD</name>
        <dbReference type="ChEBI" id="CHEBI:57692"/>
    </ligand>
</feature>
<evidence type="ECO:0000256" key="2">
    <source>
        <dbReference type="ARBA" id="ARBA00001974"/>
    </source>
</evidence>
<feature type="domain" description="Acyl-coenzyme A oxidase N-terminal" evidence="17">
    <location>
        <begin position="33"/>
        <end position="143"/>
    </location>
</feature>
<dbReference type="GO" id="GO:0071949">
    <property type="term" value="F:FAD binding"/>
    <property type="evidence" value="ECO:0007669"/>
    <property type="project" value="InterPro"/>
</dbReference>
<dbReference type="EMBL" id="SWFT01000064">
    <property type="protein sequence ID" value="KAA8904027.1"/>
    <property type="molecule type" value="Genomic_DNA"/>
</dbReference>
<accession>A0A642UY28</accession>
<evidence type="ECO:0000256" key="13">
    <source>
        <dbReference type="PIRSR" id="PIRSR000168-1"/>
    </source>
</evidence>
<keyword evidence="7 12" id="KW-0274">FAD</keyword>
<comment type="similarity">
    <text evidence="5 12">Belongs to the acyl-CoA oxidase family.</text>
</comment>
<keyword evidence="9" id="KW-0560">Oxidoreductase</keyword>
<dbReference type="AlphaFoldDB" id="A0A642UY28"/>
<evidence type="ECO:0000256" key="8">
    <source>
        <dbReference type="ARBA" id="ARBA00022832"/>
    </source>
</evidence>
<dbReference type="InterPro" id="IPR046373">
    <property type="entry name" value="Acyl-CoA_Oxase/DH_mid-dom_sf"/>
</dbReference>
<dbReference type="InterPro" id="IPR006091">
    <property type="entry name" value="Acyl-CoA_Oxase/DH_mid-dom"/>
</dbReference>
<dbReference type="GO" id="GO:0033540">
    <property type="term" value="P:fatty acid beta-oxidation using acyl-CoA oxidase"/>
    <property type="evidence" value="ECO:0007669"/>
    <property type="project" value="UniProtKB-UniPathway"/>
</dbReference>
<dbReference type="Pfam" id="PF14749">
    <property type="entry name" value="Acyl-CoA_ox_N"/>
    <property type="match status" value="1"/>
</dbReference>
<keyword evidence="8" id="KW-0276">Fatty acid metabolism</keyword>
<dbReference type="GO" id="GO:0055088">
    <property type="term" value="P:lipid homeostasis"/>
    <property type="evidence" value="ECO:0007669"/>
    <property type="project" value="TreeGrafter"/>
</dbReference>
<reference evidence="19 20" key="1">
    <citation type="submission" date="2019-07" db="EMBL/GenBank/DDBJ databases">
        <title>Genome assembly of two rare yeast pathogens: Diutina rugosa and Trichomonascus ciferrii.</title>
        <authorList>
            <person name="Mixao V."/>
            <person name="Saus E."/>
            <person name="Hansen A."/>
            <person name="Lass-Flor C."/>
            <person name="Gabaldon T."/>
        </authorList>
    </citation>
    <scope>NUCLEOTIDE SEQUENCE [LARGE SCALE GENOMIC DNA]</scope>
    <source>
        <strain evidence="19 20">CBS 613</strain>
    </source>
</reference>
<evidence type="ECO:0000256" key="3">
    <source>
        <dbReference type="ARBA" id="ARBA00004275"/>
    </source>
</evidence>
<evidence type="ECO:0000256" key="6">
    <source>
        <dbReference type="ARBA" id="ARBA00022630"/>
    </source>
</evidence>
<organism evidence="19 20">
    <name type="scientific">Diutina rugosa</name>
    <name type="common">Yeast</name>
    <name type="synonym">Candida rugosa</name>
    <dbReference type="NCBI Taxonomy" id="5481"/>
    <lineage>
        <taxon>Eukaryota</taxon>
        <taxon>Fungi</taxon>
        <taxon>Dikarya</taxon>
        <taxon>Ascomycota</taxon>
        <taxon>Saccharomycotina</taxon>
        <taxon>Pichiomycetes</taxon>
        <taxon>Debaryomycetaceae</taxon>
        <taxon>Diutina</taxon>
    </lineage>
</organism>
<evidence type="ECO:0000259" key="17">
    <source>
        <dbReference type="Pfam" id="PF14749"/>
    </source>
</evidence>
<evidence type="ECO:0000256" key="9">
    <source>
        <dbReference type="ARBA" id="ARBA00023002"/>
    </source>
</evidence>
<dbReference type="InterPro" id="IPR009100">
    <property type="entry name" value="AcylCoA_DH/oxidase_NM_dom_sf"/>
</dbReference>
<dbReference type="GO" id="GO:0005504">
    <property type="term" value="F:fatty acid binding"/>
    <property type="evidence" value="ECO:0007669"/>
    <property type="project" value="TreeGrafter"/>
</dbReference>
<evidence type="ECO:0000313" key="19">
    <source>
        <dbReference type="EMBL" id="KAA8904027.1"/>
    </source>
</evidence>
<evidence type="ECO:0000256" key="1">
    <source>
        <dbReference type="ARBA" id="ARBA00001201"/>
    </source>
</evidence>
<gene>
    <name evidence="19" type="ORF">DIURU_001979</name>
</gene>
<evidence type="ECO:0000259" key="18">
    <source>
        <dbReference type="Pfam" id="PF22924"/>
    </source>
</evidence>
<feature type="binding site" evidence="14">
    <location>
        <position position="199"/>
    </location>
    <ligand>
        <name>FAD</name>
        <dbReference type="ChEBI" id="CHEBI:57692"/>
    </ligand>
</feature>
<evidence type="ECO:0000259" key="15">
    <source>
        <dbReference type="Pfam" id="PF01756"/>
    </source>
</evidence>
<dbReference type="RefSeq" id="XP_034013112.1">
    <property type="nucleotide sequence ID" value="XM_034154579.1"/>
</dbReference>
<feature type="active site" description="Proton acceptor" evidence="13">
    <location>
        <position position="453"/>
    </location>
</feature>
<evidence type="ECO:0000259" key="16">
    <source>
        <dbReference type="Pfam" id="PF02770"/>
    </source>
</evidence>
<dbReference type="GO" id="GO:0005777">
    <property type="term" value="C:peroxisome"/>
    <property type="evidence" value="ECO:0007669"/>
    <property type="project" value="UniProtKB-SubCell"/>
</dbReference>
<comment type="pathway">
    <text evidence="4">Lipid metabolism; peroxisomal fatty acid beta-oxidation.</text>
</comment>
<evidence type="ECO:0000256" key="10">
    <source>
        <dbReference type="ARBA" id="ARBA00023098"/>
    </source>
</evidence>
<dbReference type="Pfam" id="PF22924">
    <property type="entry name" value="ACOX_C_alpha1"/>
    <property type="match status" value="1"/>
</dbReference>
<evidence type="ECO:0000256" key="5">
    <source>
        <dbReference type="ARBA" id="ARBA00006288"/>
    </source>
</evidence>
<feature type="domain" description="Acyl-CoA oxidase C-alpha1" evidence="18">
    <location>
        <begin position="295"/>
        <end position="467"/>
    </location>
</feature>
<dbReference type="InterPro" id="IPR055060">
    <property type="entry name" value="ACOX_C_alpha1"/>
</dbReference>
<comment type="caution">
    <text evidence="19">The sequence shown here is derived from an EMBL/GenBank/DDBJ whole genome shotgun (WGS) entry which is preliminary data.</text>
</comment>
<dbReference type="OMA" id="AHGTNAK"/>
<dbReference type="FunFam" id="1.10.540.10:FF:000018">
    <property type="entry name" value="Acyl-coenzyme A oxidase"/>
    <property type="match status" value="1"/>
</dbReference>
<protein>
    <recommendedName>
        <fullName evidence="12">Acyl-coenzyme A oxidase</fullName>
    </recommendedName>
</protein>
<dbReference type="PANTHER" id="PTHR10909">
    <property type="entry name" value="ELECTRON TRANSPORT OXIDOREDUCTASE"/>
    <property type="match status" value="1"/>
</dbReference>
<proteinExistence type="inferred from homology"/>
<feature type="domain" description="Acyl-CoA oxidase C-terminal" evidence="15">
    <location>
        <begin position="510"/>
        <end position="682"/>
    </location>
</feature>
<dbReference type="Pfam" id="PF02770">
    <property type="entry name" value="Acyl-CoA_dh_M"/>
    <property type="match status" value="1"/>
</dbReference>
<dbReference type="Pfam" id="PF01756">
    <property type="entry name" value="ACOX"/>
    <property type="match status" value="1"/>
</dbReference>
<dbReference type="InterPro" id="IPR002655">
    <property type="entry name" value="Acyl-CoA_oxidase_C"/>
</dbReference>
<evidence type="ECO:0000256" key="7">
    <source>
        <dbReference type="ARBA" id="ARBA00022827"/>
    </source>
</evidence>
<evidence type="ECO:0000256" key="12">
    <source>
        <dbReference type="PIRNR" id="PIRNR000168"/>
    </source>
</evidence>
<dbReference type="UniPathway" id="UPA00661"/>
<keyword evidence="10" id="KW-0443">Lipid metabolism</keyword>
<comment type="cofactor">
    <cofactor evidence="2">
        <name>FAD</name>
        <dbReference type="ChEBI" id="CHEBI:57692"/>
    </cofactor>
</comment>
<name>A0A642UY28_DIURU</name>
<keyword evidence="11" id="KW-0576">Peroxisome</keyword>
<evidence type="ECO:0000256" key="14">
    <source>
        <dbReference type="PIRSR" id="PIRSR000168-2"/>
    </source>
</evidence>
<dbReference type="Proteomes" id="UP000449547">
    <property type="component" value="Unassembled WGS sequence"/>
</dbReference>
<feature type="domain" description="Acyl-CoA oxidase/dehydrogenase middle" evidence="16">
    <location>
        <begin position="156"/>
        <end position="264"/>
    </location>
</feature>
<dbReference type="InterPro" id="IPR036250">
    <property type="entry name" value="AcylCo_DH-like_C"/>
</dbReference>
<sequence length="705" mass="78853">MTKNRVTNLVSSCPEPTPQEQMRVERSHTDFDPLAMNEWLEGSEEKSQEILTMYQQLDRDPILQGNPAHYDNGTHQDRELVAARIHQMAKYLETDGLVKFWRRLNLVTIWDPSLGIRISVNLALFGNCVKGNGTPSQVNYWMNYKEAGTLKQLYGCFGMTELGHGSNVAGCETTATFDEATDEFIINTPNISATKWWIGGAAHSATHTVCYARLIVKGKDYGVKTFVVPLRDSNHELLPGIAIGDIGAKMGRSGVDNGWIQFSDFRIPRFNMLQKWCRVDRDGTVTLPPLEQLSYISLLGGRVGMATDSYRILARFTTVALRYAIGRRQFKKNPKDSQETALIDYPLHQRRTIPWLALTYASAVGTNRLEQTHARILKELDVAVAKDDKKLIHQSILDTKSLFVDSGSLKSTLTWLAAEGIDQLRQTCGGQGYSSYSGFGKAYNDWVVQCTWEGDNNVLAMSAGKTIVNNVKQVLKGKLLDERMSLAWLNDAKALIDAKPVLATKADALDPAKVLKALQTLIVKIAYTTGLRVEANGGDWDKLSFPRVKLSKLRCHQYCLETFVTDLPKAQGAMKQHLLRLAQQYCASSILLPFATDFVINKVTVDEVIGAIDGEIIEDLDALIRPYVIGLTDSFQMPDNLINSFIGKYDGNIYENIHNGTKALYSPFNSQAPYNAALTAFLNRAPRDERLRFERGDYAKEQLSK</sequence>
<dbReference type="InterPro" id="IPR037069">
    <property type="entry name" value="AcylCoA_DH/ox_N_sf"/>
</dbReference>
<dbReference type="InterPro" id="IPR029320">
    <property type="entry name" value="Acyl-CoA_ox_N"/>
</dbReference>
<evidence type="ECO:0000256" key="11">
    <source>
        <dbReference type="ARBA" id="ARBA00023140"/>
    </source>
</evidence>
<dbReference type="PANTHER" id="PTHR10909:SF352">
    <property type="entry name" value="ACYL-COENZYME A OXIDASE-LIKE PROTEIN"/>
    <property type="match status" value="1"/>
</dbReference>
<dbReference type="GeneID" id="54780630"/>
<dbReference type="FunFam" id="2.40.110.10:FF:000003">
    <property type="entry name" value="Acyl-coenzyme A oxidase"/>
    <property type="match status" value="1"/>
</dbReference>
<dbReference type="InterPro" id="IPR012258">
    <property type="entry name" value="Acyl-CoA_oxidase"/>
</dbReference>
<dbReference type="FunFam" id="1.20.140.10:FF:000015">
    <property type="entry name" value="Acyl-coenzyme A oxidase"/>
    <property type="match status" value="1"/>
</dbReference>
<evidence type="ECO:0000256" key="4">
    <source>
        <dbReference type="ARBA" id="ARBA00004846"/>
    </source>
</evidence>
<keyword evidence="20" id="KW-1185">Reference proteome</keyword>
<keyword evidence="6 12" id="KW-0285">Flavoprotein</keyword>
<comment type="catalytic activity">
    <reaction evidence="1">
        <text>a 2,3-saturated acyl-CoA + O2 = a (2E)-enoyl-CoA + H2O2</text>
        <dbReference type="Rhea" id="RHEA:38959"/>
        <dbReference type="ChEBI" id="CHEBI:15379"/>
        <dbReference type="ChEBI" id="CHEBI:16240"/>
        <dbReference type="ChEBI" id="CHEBI:58856"/>
        <dbReference type="ChEBI" id="CHEBI:65111"/>
        <dbReference type="EC" id="1.3.3.6"/>
    </reaction>
</comment>
<comment type="subcellular location">
    <subcellularLocation>
        <location evidence="3">Peroxisome</location>
    </subcellularLocation>
</comment>
<evidence type="ECO:0000313" key="20">
    <source>
        <dbReference type="Proteomes" id="UP000449547"/>
    </source>
</evidence>
<dbReference type="SUPFAM" id="SSF56645">
    <property type="entry name" value="Acyl-CoA dehydrogenase NM domain-like"/>
    <property type="match status" value="1"/>
</dbReference>
<dbReference type="Gene3D" id="2.40.110.10">
    <property type="entry name" value="Butyryl-CoA Dehydrogenase, subunit A, domain 2"/>
    <property type="match status" value="1"/>
</dbReference>
<dbReference type="VEuPathDB" id="FungiDB:DIURU_001979"/>
<dbReference type="OrthoDB" id="538336at2759"/>
<dbReference type="SUPFAM" id="SSF47203">
    <property type="entry name" value="Acyl-CoA dehydrogenase C-terminal domain-like"/>
    <property type="match status" value="2"/>
</dbReference>
<dbReference type="Gene3D" id="1.20.140.10">
    <property type="entry name" value="Butyryl-CoA Dehydrogenase, subunit A, domain 3"/>
    <property type="match status" value="2"/>
</dbReference>
<dbReference type="PIRSF" id="PIRSF000168">
    <property type="entry name" value="Acyl-CoA_oxidase"/>
    <property type="match status" value="1"/>
</dbReference>
<dbReference type="GO" id="GO:0003997">
    <property type="term" value="F:acyl-CoA oxidase activity"/>
    <property type="evidence" value="ECO:0007669"/>
    <property type="project" value="UniProtKB-EC"/>
</dbReference>
<dbReference type="Gene3D" id="1.10.540.10">
    <property type="entry name" value="Acyl-CoA dehydrogenase/oxidase, N-terminal domain"/>
    <property type="match status" value="1"/>
</dbReference>